<keyword evidence="6" id="KW-1185">Reference proteome</keyword>
<sequence length="295" mass="33640">MDIAKKIDNSTYTFIGFEPAWGKGSWGATSIICISDDGLNWRTVAKLPQLGGLRDHSVTRYKDSFYIVGTLAIYRTKDFSHFEQLAAPFYNNNLDSKWAPDLFQDKFGGYHVVLTATRKHADMGEGHRMVFIFDLDLDKGVFTNQWQRVAIDCGNDIDASIQYFQGKYYCFMSHGHVYVSDHYWGPYTHCNTNLPETFNGKIGYEEGPQVLMTNDRPLLFTDKLHTDPSKGWNQSYVVRRSVDGLTKWSDEQELICDAGQTQMRHGSFLYRGQPPVLQDYFPDVVSNSSLGTKVS</sequence>
<proteinExistence type="inferred from homology"/>
<dbReference type="InterPro" id="IPR023296">
    <property type="entry name" value="Glyco_hydro_beta-prop_sf"/>
</dbReference>
<evidence type="ECO:0000256" key="1">
    <source>
        <dbReference type="ARBA" id="ARBA00009865"/>
    </source>
</evidence>
<dbReference type="RefSeq" id="WP_252749982.1">
    <property type="nucleotide sequence ID" value="NZ_CP097116.1"/>
</dbReference>
<evidence type="ECO:0000313" key="6">
    <source>
        <dbReference type="Proteomes" id="UP001056707"/>
    </source>
</evidence>
<gene>
    <name evidence="5" type="ORF">M3M35_07295</name>
</gene>
<dbReference type="SUPFAM" id="SSF75005">
    <property type="entry name" value="Arabinanase/levansucrase/invertase"/>
    <property type="match status" value="1"/>
</dbReference>
<dbReference type="EMBL" id="CP097116">
    <property type="protein sequence ID" value="USS85087.1"/>
    <property type="molecule type" value="Genomic_DNA"/>
</dbReference>
<protein>
    <submittedName>
        <fullName evidence="5">Family 43 glycosylhydrolase</fullName>
    </submittedName>
</protein>
<dbReference type="InterPro" id="IPR006710">
    <property type="entry name" value="Glyco_hydro_43"/>
</dbReference>
<evidence type="ECO:0000313" key="5">
    <source>
        <dbReference type="EMBL" id="USS85087.1"/>
    </source>
</evidence>
<comment type="similarity">
    <text evidence="1 4">Belongs to the glycosyl hydrolase 43 family.</text>
</comment>
<accession>A0ABY5BPW5</accession>
<evidence type="ECO:0000256" key="4">
    <source>
        <dbReference type="RuleBase" id="RU361187"/>
    </source>
</evidence>
<dbReference type="Proteomes" id="UP001056707">
    <property type="component" value="Chromosome"/>
</dbReference>
<dbReference type="Gene3D" id="2.115.10.20">
    <property type="entry name" value="Glycosyl hydrolase domain, family 43"/>
    <property type="match status" value="1"/>
</dbReference>
<dbReference type="Pfam" id="PF04616">
    <property type="entry name" value="Glyco_hydro_43"/>
    <property type="match status" value="1"/>
</dbReference>
<evidence type="ECO:0000256" key="2">
    <source>
        <dbReference type="ARBA" id="ARBA00022801"/>
    </source>
</evidence>
<reference evidence="5" key="1">
    <citation type="submission" date="2022-05" db="EMBL/GenBank/DDBJ databases">
        <authorList>
            <person name="Oliphant S.A."/>
            <person name="Watson-Haigh N.S."/>
            <person name="Sumby K.M."/>
            <person name="Gardner J.M."/>
            <person name="Jiranek V."/>
        </authorList>
    </citation>
    <scope>NUCLEOTIDE SEQUENCE</scope>
    <source>
        <strain evidence="5">KI16_H9</strain>
    </source>
</reference>
<organism evidence="5 6">
    <name type="scientific">Fructilactobacillus myrtifloralis</name>
    <dbReference type="NCBI Taxonomy" id="2940301"/>
    <lineage>
        <taxon>Bacteria</taxon>
        <taxon>Bacillati</taxon>
        <taxon>Bacillota</taxon>
        <taxon>Bacilli</taxon>
        <taxon>Lactobacillales</taxon>
        <taxon>Lactobacillaceae</taxon>
        <taxon>Fructilactobacillus</taxon>
    </lineage>
</organism>
<keyword evidence="2 4" id="KW-0378">Hydrolase</keyword>
<evidence type="ECO:0000256" key="3">
    <source>
        <dbReference type="ARBA" id="ARBA00023295"/>
    </source>
</evidence>
<name>A0ABY5BPW5_9LACO</name>
<keyword evidence="3 4" id="KW-0326">Glycosidase</keyword>